<accession>A0ABV1VJD2</accession>
<dbReference type="GO" id="GO:0016787">
    <property type="term" value="F:hydrolase activity"/>
    <property type="evidence" value="ECO:0007669"/>
    <property type="project" value="UniProtKB-KW"/>
</dbReference>
<evidence type="ECO:0000256" key="1">
    <source>
        <dbReference type="ARBA" id="ARBA00008645"/>
    </source>
</evidence>
<proteinExistence type="inferred from homology"/>
<dbReference type="EMBL" id="JBEPCV010000023">
    <property type="protein sequence ID" value="MER6906591.1"/>
    <property type="molecule type" value="Genomic_DNA"/>
</dbReference>
<name>A0ABV1VJD2_9ACTN</name>
<sequence length="296" mass="32874">MATREDIEFRAEPGVTLRGWLYLPDGAGPHPAITMTHGFAGTKEQRLSQFADLFVDAGFVVLIHDHRNFGDSDGVPRHDIDPWQQVKDWRRAISYLESRPEVDANRIGVWGTSYSGGHAIVLGATDRRLRCVVAQVPTISGYEQGLRRIAPDAVAGLNEMFAEEDRAQLRGEEPRTQAIVSSDLSVPASYRAADAVDFYLSTAPENWENKITVRSNFAARMYEPGAWISRVSPTPLLLVVATQDPITLTDLMLSAYERALEPKRLQLVEGGHFAPYLSEFPTAGAAARDWFIRHLG</sequence>
<keyword evidence="5" id="KW-1185">Reference proteome</keyword>
<keyword evidence="2 4" id="KW-0378">Hydrolase</keyword>
<organism evidence="4 5">
    <name type="scientific">Streptomyces flaveolus</name>
    <dbReference type="NCBI Taxonomy" id="67297"/>
    <lineage>
        <taxon>Bacteria</taxon>
        <taxon>Bacillati</taxon>
        <taxon>Actinomycetota</taxon>
        <taxon>Actinomycetes</taxon>
        <taxon>Kitasatosporales</taxon>
        <taxon>Streptomycetaceae</taxon>
        <taxon>Streptomyces</taxon>
    </lineage>
</organism>
<dbReference type="Pfam" id="PF02129">
    <property type="entry name" value="Peptidase_S15"/>
    <property type="match status" value="1"/>
</dbReference>
<dbReference type="SUPFAM" id="SSF53474">
    <property type="entry name" value="alpha/beta-Hydrolases"/>
    <property type="match status" value="1"/>
</dbReference>
<dbReference type="InterPro" id="IPR029058">
    <property type="entry name" value="AB_hydrolase_fold"/>
</dbReference>
<evidence type="ECO:0000259" key="3">
    <source>
        <dbReference type="Pfam" id="PF02129"/>
    </source>
</evidence>
<comment type="similarity">
    <text evidence="1">Belongs to the AB hydrolase superfamily.</text>
</comment>
<dbReference type="Gene3D" id="1.10.10.800">
    <property type="match status" value="1"/>
</dbReference>
<dbReference type="Proteomes" id="UP001490330">
    <property type="component" value="Unassembled WGS sequence"/>
</dbReference>
<dbReference type="Gene3D" id="3.40.50.1820">
    <property type="entry name" value="alpha/beta hydrolase"/>
    <property type="match status" value="1"/>
</dbReference>
<dbReference type="PANTHER" id="PTHR22946:SF9">
    <property type="entry name" value="POLYKETIDE TRANSFERASE AF380"/>
    <property type="match status" value="1"/>
</dbReference>
<evidence type="ECO:0000256" key="2">
    <source>
        <dbReference type="ARBA" id="ARBA00022801"/>
    </source>
</evidence>
<feature type="domain" description="Xaa-Pro dipeptidyl-peptidase-like" evidence="3">
    <location>
        <begin position="14"/>
        <end position="273"/>
    </location>
</feature>
<protein>
    <submittedName>
        <fullName evidence="4">Alpha/beta hydrolase</fullName>
    </submittedName>
</protein>
<dbReference type="InterPro" id="IPR050261">
    <property type="entry name" value="FrsA_esterase"/>
</dbReference>
<gene>
    <name evidence="4" type="ORF">ABT322_23195</name>
</gene>
<evidence type="ECO:0000313" key="5">
    <source>
        <dbReference type="Proteomes" id="UP001490330"/>
    </source>
</evidence>
<reference evidence="4 5" key="1">
    <citation type="submission" date="2024-06" db="EMBL/GenBank/DDBJ databases">
        <title>The Natural Products Discovery Center: Release of the First 8490 Sequenced Strains for Exploring Actinobacteria Biosynthetic Diversity.</title>
        <authorList>
            <person name="Kalkreuter E."/>
            <person name="Kautsar S.A."/>
            <person name="Yang D."/>
            <person name="Bader C.D."/>
            <person name="Teijaro C.N."/>
            <person name="Fluegel L."/>
            <person name="Davis C.M."/>
            <person name="Simpson J.R."/>
            <person name="Lauterbach L."/>
            <person name="Steele A.D."/>
            <person name="Gui C."/>
            <person name="Meng S."/>
            <person name="Li G."/>
            <person name="Viehrig K."/>
            <person name="Ye F."/>
            <person name="Su P."/>
            <person name="Kiefer A.F."/>
            <person name="Nichols A."/>
            <person name="Cepeda A.J."/>
            <person name="Yan W."/>
            <person name="Fan B."/>
            <person name="Jiang Y."/>
            <person name="Adhikari A."/>
            <person name="Zheng C.-J."/>
            <person name="Schuster L."/>
            <person name="Cowan T.M."/>
            <person name="Smanski M.J."/>
            <person name="Chevrette M.G."/>
            <person name="De Carvalho L.P.S."/>
            <person name="Shen B."/>
        </authorList>
    </citation>
    <scope>NUCLEOTIDE SEQUENCE [LARGE SCALE GENOMIC DNA]</scope>
    <source>
        <strain evidence="4 5">NPDC000632</strain>
    </source>
</reference>
<comment type="caution">
    <text evidence="4">The sequence shown here is derived from an EMBL/GenBank/DDBJ whole genome shotgun (WGS) entry which is preliminary data.</text>
</comment>
<dbReference type="PANTHER" id="PTHR22946">
    <property type="entry name" value="DIENELACTONE HYDROLASE DOMAIN-CONTAINING PROTEIN-RELATED"/>
    <property type="match status" value="1"/>
</dbReference>
<dbReference type="InterPro" id="IPR000383">
    <property type="entry name" value="Xaa-Pro-like_dom"/>
</dbReference>
<evidence type="ECO:0000313" key="4">
    <source>
        <dbReference type="EMBL" id="MER6906591.1"/>
    </source>
</evidence>
<dbReference type="RefSeq" id="WP_350721472.1">
    <property type="nucleotide sequence ID" value="NZ_JBEPCO010000026.1"/>
</dbReference>